<comment type="caution">
    <text evidence="2">The sequence shown here is derived from an EMBL/GenBank/DDBJ whole genome shotgun (WGS) entry which is preliminary data.</text>
</comment>
<protein>
    <submittedName>
        <fullName evidence="2">Uncharacterized protein</fullName>
    </submittedName>
</protein>
<name>A0A4Q9Y436_9LACO</name>
<sequence length="372" mass="41734">MHRRIKKSILYSTLIVVCAIVCFFVWRSSLRGTVIIYSVDRNGTSLRAPRKIIGHANEERKINITSIKGYKANANVVNAKFLVKGARYYVVYTPDSAASFQHLLKSKYVGVSSQDVTTNSVGGIQAVPYRATSNRLRVMYSKQLTRWSTLNVSYPKLEVQDPSLTKFGNYWYVTYTGGVLRSADFGSWEQATTPQNSKYGKLIAPSLVHTGKDSLSMVFTSIDEKSHYRAYITPFNYFSAQPDLKKARQIRGISNVNAISLYKGAKKYYAIFTKRGRDSGIIFLATSRSLQGKYSVIHKIVPPKGTYYYAPTFILTQSASAVGITYSSYFYNESNNLSYSPAFFKEGITGKGKAQQITGQFALQKMSIIKVK</sequence>
<evidence type="ECO:0000256" key="1">
    <source>
        <dbReference type="SAM" id="Phobius"/>
    </source>
</evidence>
<dbReference type="SUPFAM" id="SSF75005">
    <property type="entry name" value="Arabinanase/levansucrase/invertase"/>
    <property type="match status" value="1"/>
</dbReference>
<keyword evidence="1" id="KW-0472">Membrane</keyword>
<evidence type="ECO:0000313" key="3">
    <source>
        <dbReference type="Proteomes" id="UP000292648"/>
    </source>
</evidence>
<organism evidence="2 3">
    <name type="scientific">Lactiplantibacillus paraplantarum</name>
    <dbReference type="NCBI Taxonomy" id="60520"/>
    <lineage>
        <taxon>Bacteria</taxon>
        <taxon>Bacillati</taxon>
        <taxon>Bacillota</taxon>
        <taxon>Bacilli</taxon>
        <taxon>Lactobacillales</taxon>
        <taxon>Lactobacillaceae</taxon>
        <taxon>Lactiplantibacillus</taxon>
    </lineage>
</organism>
<gene>
    <name evidence="2" type="ORF">EUZ87_05245</name>
</gene>
<keyword evidence="1" id="KW-0812">Transmembrane</keyword>
<proteinExistence type="predicted"/>
<dbReference type="EMBL" id="SEHH01000040">
    <property type="protein sequence ID" value="TBX47098.1"/>
    <property type="molecule type" value="Genomic_DNA"/>
</dbReference>
<evidence type="ECO:0000313" key="2">
    <source>
        <dbReference type="EMBL" id="TBX47098.1"/>
    </source>
</evidence>
<dbReference type="AlphaFoldDB" id="A0A4Q9Y436"/>
<accession>A0A4Q9Y436</accession>
<dbReference type="InterPro" id="IPR023296">
    <property type="entry name" value="Glyco_hydro_beta-prop_sf"/>
</dbReference>
<dbReference type="Proteomes" id="UP000292648">
    <property type="component" value="Unassembled WGS sequence"/>
</dbReference>
<reference evidence="2 3" key="1">
    <citation type="submission" date="2019-01" db="EMBL/GenBank/DDBJ databases">
        <title>Draft genome sequence of Lactobacillus paraplantarum OSY-TC318, a Producer of the novel lantibiotic Paraplantaracin TC318.</title>
        <authorList>
            <person name="Hussein W.E."/>
            <person name="Huang E."/>
            <person name="Yousef A.E."/>
        </authorList>
    </citation>
    <scope>NUCLEOTIDE SEQUENCE [LARGE SCALE GENOMIC DNA]</scope>
    <source>
        <strain evidence="2 3">OSY-TC318</strain>
    </source>
</reference>
<feature type="transmembrane region" description="Helical" evidence="1">
    <location>
        <begin position="9"/>
        <end position="26"/>
    </location>
</feature>
<dbReference type="Gene3D" id="2.115.10.20">
    <property type="entry name" value="Glycosyl hydrolase domain, family 43"/>
    <property type="match status" value="1"/>
</dbReference>
<keyword evidence="1" id="KW-1133">Transmembrane helix</keyword>